<dbReference type="EMBL" id="JANPWB010000004">
    <property type="protein sequence ID" value="KAJ1193188.1"/>
    <property type="molecule type" value="Genomic_DNA"/>
</dbReference>
<feature type="region of interest" description="Disordered" evidence="1">
    <location>
        <begin position="1"/>
        <end position="68"/>
    </location>
</feature>
<keyword evidence="3" id="KW-1185">Reference proteome</keyword>
<organism evidence="2 3">
    <name type="scientific">Pleurodeles waltl</name>
    <name type="common">Iberian ribbed newt</name>
    <dbReference type="NCBI Taxonomy" id="8319"/>
    <lineage>
        <taxon>Eukaryota</taxon>
        <taxon>Metazoa</taxon>
        <taxon>Chordata</taxon>
        <taxon>Craniata</taxon>
        <taxon>Vertebrata</taxon>
        <taxon>Euteleostomi</taxon>
        <taxon>Amphibia</taxon>
        <taxon>Batrachia</taxon>
        <taxon>Caudata</taxon>
        <taxon>Salamandroidea</taxon>
        <taxon>Salamandridae</taxon>
        <taxon>Pleurodelinae</taxon>
        <taxon>Pleurodeles</taxon>
    </lineage>
</organism>
<evidence type="ECO:0000313" key="3">
    <source>
        <dbReference type="Proteomes" id="UP001066276"/>
    </source>
</evidence>
<evidence type="ECO:0000313" key="2">
    <source>
        <dbReference type="EMBL" id="KAJ1193188.1"/>
    </source>
</evidence>
<reference evidence="2" key="1">
    <citation type="journal article" date="2022" name="bioRxiv">
        <title>Sequencing and chromosome-scale assembly of the giantPleurodeles waltlgenome.</title>
        <authorList>
            <person name="Brown T."/>
            <person name="Elewa A."/>
            <person name="Iarovenko S."/>
            <person name="Subramanian E."/>
            <person name="Araus A.J."/>
            <person name="Petzold A."/>
            <person name="Susuki M."/>
            <person name="Suzuki K.-i.T."/>
            <person name="Hayashi T."/>
            <person name="Toyoda A."/>
            <person name="Oliveira C."/>
            <person name="Osipova E."/>
            <person name="Leigh N.D."/>
            <person name="Simon A."/>
            <person name="Yun M.H."/>
        </authorList>
    </citation>
    <scope>NUCLEOTIDE SEQUENCE</scope>
    <source>
        <strain evidence="2">20211129_DDA</strain>
        <tissue evidence="2">Liver</tissue>
    </source>
</reference>
<gene>
    <name evidence="2" type="ORF">NDU88_002493</name>
</gene>
<name>A0AAV7UVR8_PLEWA</name>
<proteinExistence type="predicted"/>
<sequence length="110" mass="11742">MQEQKMKRPQQDQWPGPGPPDPAAKKGKDTAGREAAHRRPDGPKNSCEASPQDENGTRRGAATPPFDPIITAAPLNLTAISDGPGCSVDLIPTKFKDELLIPLTIPPKTP</sequence>
<feature type="compositionally biased region" description="Basic and acidic residues" evidence="1">
    <location>
        <begin position="1"/>
        <end position="10"/>
    </location>
</feature>
<feature type="compositionally biased region" description="Basic and acidic residues" evidence="1">
    <location>
        <begin position="23"/>
        <end position="42"/>
    </location>
</feature>
<dbReference type="Proteomes" id="UP001066276">
    <property type="component" value="Chromosome 2_2"/>
</dbReference>
<protein>
    <submittedName>
        <fullName evidence="2">Uncharacterized protein</fullName>
    </submittedName>
</protein>
<dbReference type="AlphaFoldDB" id="A0AAV7UVR8"/>
<comment type="caution">
    <text evidence="2">The sequence shown here is derived from an EMBL/GenBank/DDBJ whole genome shotgun (WGS) entry which is preliminary data.</text>
</comment>
<evidence type="ECO:0000256" key="1">
    <source>
        <dbReference type="SAM" id="MobiDB-lite"/>
    </source>
</evidence>
<accession>A0AAV7UVR8</accession>